<dbReference type="InterPro" id="IPR003736">
    <property type="entry name" value="PAAI_dom"/>
</dbReference>
<dbReference type="PANTHER" id="PTHR42856:SF1">
    <property type="entry name" value="ACYL-COENZYME A THIOESTERASE PAAI"/>
    <property type="match status" value="1"/>
</dbReference>
<dbReference type="KEGG" id="dol:Dole_1498"/>
<sequence>MNTHSDLEPGFEAAIRQTMATRSPYWSLLGIELLKIKKGWAKLHLPFDKKLTHPYGIAHGGAIFSLADSAVAMALLGVVAPEDKFVTVEMKINYLSTFTDGALTAEACIVHQGRQTALGDVDVRNEAGHLIAKGTATYMIIKGLQTPDG</sequence>
<name>A8ZZE9_DESOH</name>
<protein>
    <submittedName>
        <fullName evidence="3">Thioesterase superfamily protein</fullName>
    </submittedName>
</protein>
<dbReference type="InterPro" id="IPR052723">
    <property type="entry name" value="Acyl-CoA_thioesterase_PaaI"/>
</dbReference>
<dbReference type="InterPro" id="IPR006683">
    <property type="entry name" value="Thioestr_dom"/>
</dbReference>
<dbReference type="SUPFAM" id="SSF54637">
    <property type="entry name" value="Thioesterase/thiol ester dehydrase-isomerase"/>
    <property type="match status" value="1"/>
</dbReference>
<gene>
    <name evidence="3" type="ordered locus">Dole_1498</name>
</gene>
<evidence type="ECO:0000313" key="3">
    <source>
        <dbReference type="EMBL" id="ABW67302.1"/>
    </source>
</evidence>
<dbReference type="Proteomes" id="UP000008561">
    <property type="component" value="Chromosome"/>
</dbReference>
<keyword evidence="1" id="KW-0378">Hydrolase</keyword>
<dbReference type="Gene3D" id="3.10.129.10">
    <property type="entry name" value="Hotdog Thioesterase"/>
    <property type="match status" value="1"/>
</dbReference>
<dbReference type="eggNOG" id="COG2050">
    <property type="taxonomic scope" value="Bacteria"/>
</dbReference>
<organism evidence="3 4">
    <name type="scientific">Desulfosudis oleivorans (strain DSM 6200 / JCM 39069 / Hxd3)</name>
    <name type="common">Desulfococcus oleovorans</name>
    <dbReference type="NCBI Taxonomy" id="96561"/>
    <lineage>
        <taxon>Bacteria</taxon>
        <taxon>Pseudomonadati</taxon>
        <taxon>Thermodesulfobacteriota</taxon>
        <taxon>Desulfobacteria</taxon>
        <taxon>Desulfobacterales</taxon>
        <taxon>Desulfosudaceae</taxon>
        <taxon>Desulfosudis</taxon>
    </lineage>
</organism>
<dbReference type="STRING" id="96561.Dole_1498"/>
<dbReference type="InterPro" id="IPR029069">
    <property type="entry name" value="HotDog_dom_sf"/>
</dbReference>
<dbReference type="AlphaFoldDB" id="A8ZZE9"/>
<dbReference type="NCBIfam" id="TIGR00369">
    <property type="entry name" value="unchar_dom_1"/>
    <property type="match status" value="1"/>
</dbReference>
<dbReference type="RefSeq" id="WP_012174918.1">
    <property type="nucleotide sequence ID" value="NC_009943.1"/>
</dbReference>
<feature type="domain" description="Thioesterase" evidence="2">
    <location>
        <begin position="55"/>
        <end position="131"/>
    </location>
</feature>
<evidence type="ECO:0000256" key="1">
    <source>
        <dbReference type="ARBA" id="ARBA00022801"/>
    </source>
</evidence>
<dbReference type="PANTHER" id="PTHR42856">
    <property type="entry name" value="ACYL-COENZYME A THIOESTERASE PAAI"/>
    <property type="match status" value="1"/>
</dbReference>
<evidence type="ECO:0000313" key="4">
    <source>
        <dbReference type="Proteomes" id="UP000008561"/>
    </source>
</evidence>
<dbReference type="OrthoDB" id="9813282at2"/>
<evidence type="ECO:0000259" key="2">
    <source>
        <dbReference type="Pfam" id="PF03061"/>
    </source>
</evidence>
<keyword evidence="4" id="KW-1185">Reference proteome</keyword>
<dbReference type="Pfam" id="PF03061">
    <property type="entry name" value="4HBT"/>
    <property type="match status" value="1"/>
</dbReference>
<reference evidence="3 4" key="1">
    <citation type="submission" date="2007-10" db="EMBL/GenBank/DDBJ databases">
        <title>Complete sequence of Desulfococcus oleovorans Hxd3.</title>
        <authorList>
            <consortium name="US DOE Joint Genome Institute"/>
            <person name="Copeland A."/>
            <person name="Lucas S."/>
            <person name="Lapidus A."/>
            <person name="Barry K."/>
            <person name="Glavina del Rio T."/>
            <person name="Dalin E."/>
            <person name="Tice H."/>
            <person name="Pitluck S."/>
            <person name="Kiss H."/>
            <person name="Brettin T."/>
            <person name="Bruce D."/>
            <person name="Detter J.C."/>
            <person name="Han C."/>
            <person name="Schmutz J."/>
            <person name="Larimer F."/>
            <person name="Land M."/>
            <person name="Hauser L."/>
            <person name="Kyrpides N."/>
            <person name="Kim E."/>
            <person name="Wawrik B."/>
            <person name="Richardson P."/>
        </authorList>
    </citation>
    <scope>NUCLEOTIDE SEQUENCE [LARGE SCALE GENOMIC DNA]</scope>
    <source>
        <strain evidence="4">DSM 6200 / JCM 39069 / Hxd3</strain>
    </source>
</reference>
<accession>A8ZZE9</accession>
<dbReference type="CDD" id="cd03443">
    <property type="entry name" value="PaaI_thioesterase"/>
    <property type="match status" value="1"/>
</dbReference>
<dbReference type="GO" id="GO:0016289">
    <property type="term" value="F:acyl-CoA hydrolase activity"/>
    <property type="evidence" value="ECO:0007669"/>
    <property type="project" value="TreeGrafter"/>
</dbReference>
<dbReference type="HOGENOM" id="CLU_089876_3_3_7"/>
<proteinExistence type="predicted"/>
<dbReference type="EMBL" id="CP000859">
    <property type="protein sequence ID" value="ABW67302.1"/>
    <property type="molecule type" value="Genomic_DNA"/>
</dbReference>